<sequence length="325" mass="35644">MTAMSIRVEPVDPQNVTLLLRWNGILRDGCAFGRQKAWSRSDEATRLQFQNPHPTRSSVLLLAEIDGVPVGAAEAHAHPGEPADVEIAVLDAFRRRGVARALLHAVRNTLRGTATVMRTETYSDAGVSFARSEGMRIGVRESRQVVDLPLPQGILDSFPGPPSNVEVISWVDACPEELLDDWARLRAHMSDDVPMGDLTRTAAPVDVAAVRRNEERMSEQGYALVRSVARIDGHSVGYTEILLSRPDPTIALQDDTFVEERVRARGIGRALKVANLRRLLSVPESAGSRFLQTYTALTNEPMLALNRSVGFEEVDVLTVLEGPLG</sequence>
<dbReference type="Gene3D" id="3.40.630.30">
    <property type="match status" value="1"/>
</dbReference>
<dbReference type="InterPro" id="IPR016181">
    <property type="entry name" value="Acyl_CoA_acyltransferase"/>
</dbReference>
<gene>
    <name evidence="4" type="ORF">L687_07060</name>
</gene>
<name>T5K1E1_MICMQ</name>
<dbReference type="CDD" id="cd04301">
    <property type="entry name" value="NAT_SF"/>
    <property type="match status" value="1"/>
</dbReference>
<proteinExistence type="predicted"/>
<dbReference type="AlphaFoldDB" id="T5K1E1"/>
<dbReference type="EMBL" id="ATAO01000228">
    <property type="protein sequence ID" value="EQM73028.1"/>
    <property type="molecule type" value="Genomic_DNA"/>
</dbReference>
<evidence type="ECO:0000256" key="2">
    <source>
        <dbReference type="ARBA" id="ARBA00023315"/>
    </source>
</evidence>
<dbReference type="InterPro" id="IPR050832">
    <property type="entry name" value="Bact_Acetyltransf"/>
</dbReference>
<feature type="domain" description="N-acetyltransferase" evidence="3">
    <location>
        <begin position="6"/>
        <end position="161"/>
    </location>
</feature>
<dbReference type="GO" id="GO:0016747">
    <property type="term" value="F:acyltransferase activity, transferring groups other than amino-acyl groups"/>
    <property type="evidence" value="ECO:0007669"/>
    <property type="project" value="InterPro"/>
</dbReference>
<protein>
    <recommendedName>
        <fullName evidence="3">N-acetyltransferase domain-containing protein</fullName>
    </recommendedName>
</protein>
<evidence type="ECO:0000256" key="1">
    <source>
        <dbReference type="ARBA" id="ARBA00022679"/>
    </source>
</evidence>
<accession>T5K1E1</accession>
<dbReference type="PANTHER" id="PTHR43877">
    <property type="entry name" value="AMINOALKYLPHOSPHONATE N-ACETYLTRANSFERASE-RELATED-RELATED"/>
    <property type="match status" value="1"/>
</dbReference>
<reference evidence="4 5" key="1">
    <citation type="journal article" date="2013" name="Genome Announc.">
        <title>Whole-genome sequences of five oyster-associated bacteria show potential for crude oil hydrocarbon degradation.</title>
        <authorList>
            <person name="Chauhan A."/>
            <person name="Green S."/>
            <person name="Pathak A."/>
            <person name="Thomas J."/>
            <person name="Venkatramanan R."/>
        </authorList>
    </citation>
    <scope>NUCLEOTIDE SEQUENCE [LARGE SCALE GENOMIC DNA]</scope>
    <source>
        <strain evidence="4 5">MF109</strain>
    </source>
</reference>
<keyword evidence="2" id="KW-0012">Acyltransferase</keyword>
<comment type="caution">
    <text evidence="4">The sequence shown here is derived from an EMBL/GenBank/DDBJ whole genome shotgun (WGS) entry which is preliminary data.</text>
</comment>
<dbReference type="InterPro" id="IPR000182">
    <property type="entry name" value="GNAT_dom"/>
</dbReference>
<dbReference type="Proteomes" id="UP000016033">
    <property type="component" value="Unassembled WGS sequence"/>
</dbReference>
<dbReference type="Pfam" id="PF00583">
    <property type="entry name" value="Acetyltransf_1"/>
    <property type="match status" value="1"/>
</dbReference>
<dbReference type="SUPFAM" id="SSF55729">
    <property type="entry name" value="Acyl-CoA N-acyltransferases (Nat)"/>
    <property type="match status" value="2"/>
</dbReference>
<dbReference type="PATRIC" id="fig|1333857.3.peg.3432"/>
<dbReference type="PROSITE" id="PS51186">
    <property type="entry name" value="GNAT"/>
    <property type="match status" value="1"/>
</dbReference>
<evidence type="ECO:0000259" key="3">
    <source>
        <dbReference type="PROSITE" id="PS51186"/>
    </source>
</evidence>
<organism evidence="4 5">
    <name type="scientific">Microbacterium maritypicum MF109</name>
    <dbReference type="NCBI Taxonomy" id="1333857"/>
    <lineage>
        <taxon>Bacteria</taxon>
        <taxon>Bacillati</taxon>
        <taxon>Actinomycetota</taxon>
        <taxon>Actinomycetes</taxon>
        <taxon>Micrococcales</taxon>
        <taxon>Microbacteriaceae</taxon>
        <taxon>Microbacterium</taxon>
    </lineage>
</organism>
<evidence type="ECO:0000313" key="5">
    <source>
        <dbReference type="Proteomes" id="UP000016033"/>
    </source>
</evidence>
<keyword evidence="1" id="KW-0808">Transferase</keyword>
<evidence type="ECO:0000313" key="4">
    <source>
        <dbReference type="EMBL" id="EQM73028.1"/>
    </source>
</evidence>